<dbReference type="GO" id="GO:0006355">
    <property type="term" value="P:regulation of DNA-templated transcription"/>
    <property type="evidence" value="ECO:0007669"/>
    <property type="project" value="InterPro"/>
</dbReference>
<dbReference type="GO" id="GO:0000160">
    <property type="term" value="P:phosphorelay signal transduction system"/>
    <property type="evidence" value="ECO:0007669"/>
    <property type="project" value="InterPro"/>
</dbReference>
<dbReference type="GO" id="GO:0043531">
    <property type="term" value="F:ADP binding"/>
    <property type="evidence" value="ECO:0007669"/>
    <property type="project" value="InterPro"/>
</dbReference>
<dbReference type="InterPro" id="IPR011990">
    <property type="entry name" value="TPR-like_helical_dom_sf"/>
</dbReference>
<dbReference type="Proteomes" id="UP000660611">
    <property type="component" value="Unassembled WGS sequence"/>
</dbReference>
<evidence type="ECO:0000259" key="6">
    <source>
        <dbReference type="SMART" id="SM01043"/>
    </source>
</evidence>
<dbReference type="CDD" id="cd15831">
    <property type="entry name" value="BTAD"/>
    <property type="match status" value="1"/>
</dbReference>
<sequence>MDGGPRAAAQCGMRIRLLGEITAHVDGVPVDLGHERQRCVLAALLVEPGRPVPVDVLLERAWGDRLPQHPRQALYSYVSRLRQTLAGGGCTVPRRPSGYLVEIDPLDVDLHLFDDLVRRAAGPAQSDDCAVELLDAALELWTGDAFGGLDTPWLNGVRRELHRRRRTAQQRRDDLALRLGRHATVLDGLLARADAEPLDEALAGSALLALYRCGRRAEALARYDQLRRHLAADLGIEPGDELRGLHERILRAAPDLALREPATVVPQQLPPAPAAFTGRTGELAELTAAMRAGPDRAAGPIAVIGGVGGAGKTWLALRWAHEHRGRFPDGRLYVNLRGFDPAGEPLAPAAAIRSFLTALGVAAEALPAGEQEQAAAFRRLVDGRRMLVVLDNARDSAQVVPLLPGTATVAVLVTSRRRLTGLVAAHSARPVVLDCMSHADAADLLRVRLGAARVAAEPGAVEALLPLCAGLPLALGIVAARAATDPHCRLRTLVTELRSRPTRLDALDAGDLAVSLRAVMAGSVRHLPPAAAELFGLLSLGPGPDIGGPAAASLAGCDPGGLRPAVRELLDASLLVEESPGRFRMHDLVRLYGIEVAAGQAGAGPAVERLLDHYVHSACAAAGRLEPLRDPLLLPAPLPGVRAETFGDRRAALAWFAAEEQVLLSAVRYADGAGFHRHAWQLAWALVYVLDQRGNWHAELDVHRAALRSASRLGCDTAIGHAHRGLARAYTWLRSFDEARVHLGAALDAYRRLGDQAGQGFVYRNLARVSARQGQPGRALADDRRALAMFEAAGHDHGRAQTLNALGWHLAHLGEHEQAVARCGEAIAVQQRLGDRHGEGLTWDTLAWSRHRSGRPAQALSCYERAVALLRDQCDRYQEAVVTEHLGDAYAALGRRSEARAAWLRAAGLLAALGHPDARVLRAKATTDTH</sequence>
<protein>
    <submittedName>
        <fullName evidence="7">SARP family transcriptional regulator</fullName>
    </submittedName>
</protein>
<dbReference type="InterPro" id="IPR036388">
    <property type="entry name" value="WH-like_DNA-bd_sf"/>
</dbReference>
<dbReference type="SMART" id="SM00028">
    <property type="entry name" value="TPR"/>
    <property type="match status" value="5"/>
</dbReference>
<dbReference type="PANTHER" id="PTHR35807">
    <property type="entry name" value="TRANSCRIPTIONAL REGULATOR REDD-RELATED"/>
    <property type="match status" value="1"/>
</dbReference>
<evidence type="ECO:0000256" key="4">
    <source>
        <dbReference type="ARBA" id="ARBA00023163"/>
    </source>
</evidence>
<dbReference type="InterPro" id="IPR016032">
    <property type="entry name" value="Sig_transdc_resp-reg_C-effctor"/>
</dbReference>
<keyword evidence="8" id="KW-1185">Reference proteome</keyword>
<dbReference type="InterPro" id="IPR019734">
    <property type="entry name" value="TPR_rpt"/>
</dbReference>
<keyword evidence="2" id="KW-0805">Transcription regulation</keyword>
<dbReference type="Gene3D" id="1.25.40.10">
    <property type="entry name" value="Tetratricopeptide repeat domain"/>
    <property type="match status" value="2"/>
</dbReference>
<dbReference type="PRINTS" id="PR00364">
    <property type="entry name" value="DISEASERSIST"/>
</dbReference>
<comment type="caution">
    <text evidence="7">The sequence shown here is derived from an EMBL/GenBank/DDBJ whole genome shotgun (WGS) entry which is preliminary data.</text>
</comment>
<dbReference type="SUPFAM" id="SSF48452">
    <property type="entry name" value="TPR-like"/>
    <property type="match status" value="3"/>
</dbReference>
<comment type="similarity">
    <text evidence="1">Belongs to the AfsR/DnrI/RedD regulatory family.</text>
</comment>
<keyword evidence="4" id="KW-0804">Transcription</keyword>
<dbReference type="Pfam" id="PF13424">
    <property type="entry name" value="TPR_12"/>
    <property type="match status" value="2"/>
</dbReference>
<dbReference type="Pfam" id="PF03704">
    <property type="entry name" value="BTAD"/>
    <property type="match status" value="1"/>
</dbReference>
<dbReference type="PANTHER" id="PTHR35807:SF1">
    <property type="entry name" value="TRANSCRIPTIONAL REGULATOR REDD"/>
    <property type="match status" value="1"/>
</dbReference>
<reference evidence="7" key="1">
    <citation type="submission" date="2021-01" db="EMBL/GenBank/DDBJ databases">
        <title>Whole genome shotgun sequence of Dactylosporangium siamense NBRC 106093.</title>
        <authorList>
            <person name="Komaki H."/>
            <person name="Tamura T."/>
        </authorList>
    </citation>
    <scope>NUCLEOTIDE SEQUENCE</scope>
    <source>
        <strain evidence="7">NBRC 106093</strain>
    </source>
</reference>
<evidence type="ECO:0000256" key="2">
    <source>
        <dbReference type="ARBA" id="ARBA00023015"/>
    </source>
</evidence>
<evidence type="ECO:0000256" key="3">
    <source>
        <dbReference type="ARBA" id="ARBA00023125"/>
    </source>
</evidence>
<evidence type="ECO:0000256" key="1">
    <source>
        <dbReference type="ARBA" id="ARBA00005820"/>
    </source>
</evidence>
<evidence type="ECO:0000259" key="5">
    <source>
        <dbReference type="SMART" id="SM00862"/>
    </source>
</evidence>
<evidence type="ECO:0000313" key="8">
    <source>
        <dbReference type="Proteomes" id="UP000660611"/>
    </source>
</evidence>
<dbReference type="SMART" id="SM00862">
    <property type="entry name" value="Trans_reg_C"/>
    <property type="match status" value="1"/>
</dbReference>
<evidence type="ECO:0000313" key="7">
    <source>
        <dbReference type="EMBL" id="GIG49038.1"/>
    </source>
</evidence>
<dbReference type="InterPro" id="IPR005158">
    <property type="entry name" value="BTAD"/>
</dbReference>
<dbReference type="InterPro" id="IPR001867">
    <property type="entry name" value="OmpR/PhoB-type_DNA-bd"/>
</dbReference>
<organism evidence="7 8">
    <name type="scientific">Dactylosporangium siamense</name>
    <dbReference type="NCBI Taxonomy" id="685454"/>
    <lineage>
        <taxon>Bacteria</taxon>
        <taxon>Bacillati</taxon>
        <taxon>Actinomycetota</taxon>
        <taxon>Actinomycetes</taxon>
        <taxon>Micromonosporales</taxon>
        <taxon>Micromonosporaceae</taxon>
        <taxon>Dactylosporangium</taxon>
    </lineage>
</organism>
<feature type="domain" description="OmpR/PhoB-type" evidence="5">
    <location>
        <begin position="27"/>
        <end position="101"/>
    </location>
</feature>
<dbReference type="EMBL" id="BONQ01000110">
    <property type="protein sequence ID" value="GIG49038.1"/>
    <property type="molecule type" value="Genomic_DNA"/>
</dbReference>
<dbReference type="SUPFAM" id="SSF46894">
    <property type="entry name" value="C-terminal effector domain of the bipartite response regulators"/>
    <property type="match status" value="1"/>
</dbReference>
<dbReference type="Gene3D" id="1.10.10.10">
    <property type="entry name" value="Winged helix-like DNA-binding domain superfamily/Winged helix DNA-binding domain"/>
    <property type="match status" value="1"/>
</dbReference>
<gene>
    <name evidence="7" type="ORF">Dsi01nite_070790</name>
</gene>
<keyword evidence="3" id="KW-0238">DNA-binding</keyword>
<dbReference type="InterPro" id="IPR051677">
    <property type="entry name" value="AfsR-DnrI-RedD_regulator"/>
</dbReference>
<dbReference type="GO" id="GO:0003677">
    <property type="term" value="F:DNA binding"/>
    <property type="evidence" value="ECO:0007669"/>
    <property type="project" value="UniProtKB-KW"/>
</dbReference>
<dbReference type="SMART" id="SM01043">
    <property type="entry name" value="BTAD"/>
    <property type="match status" value="1"/>
</dbReference>
<dbReference type="SUPFAM" id="SSF52540">
    <property type="entry name" value="P-loop containing nucleoside triphosphate hydrolases"/>
    <property type="match status" value="1"/>
</dbReference>
<feature type="domain" description="Bacterial transcriptional activator" evidence="6">
    <location>
        <begin position="108"/>
        <end position="250"/>
    </location>
</feature>
<dbReference type="Gene3D" id="3.40.50.300">
    <property type="entry name" value="P-loop containing nucleotide triphosphate hydrolases"/>
    <property type="match status" value="1"/>
</dbReference>
<dbReference type="InterPro" id="IPR027417">
    <property type="entry name" value="P-loop_NTPase"/>
</dbReference>
<accession>A0A919PV72</accession>
<proteinExistence type="inferred from homology"/>
<dbReference type="AlphaFoldDB" id="A0A919PV72"/>
<name>A0A919PV72_9ACTN</name>